<dbReference type="InterPro" id="IPR012336">
    <property type="entry name" value="Thioredoxin-like_fold"/>
</dbReference>
<dbReference type="OrthoDB" id="198787at2759"/>
<evidence type="ECO:0000313" key="5">
    <source>
        <dbReference type="Proteomes" id="UP000799440"/>
    </source>
</evidence>
<evidence type="ECO:0000259" key="3">
    <source>
        <dbReference type="Pfam" id="PF17172"/>
    </source>
</evidence>
<gene>
    <name evidence="4" type="ORF">M011DRAFT_472552</name>
</gene>
<dbReference type="PANTHER" id="PTHR12289:SF44">
    <property type="entry name" value="OUTER MEMBRANE PROTEIN (SAM35), PUTATIVE (AFU_ORTHOLOGUE AFUA_1G13180)-RELATED"/>
    <property type="match status" value="1"/>
</dbReference>
<proteinExistence type="predicted"/>
<dbReference type="GO" id="GO:0001401">
    <property type="term" value="C:SAM complex"/>
    <property type="evidence" value="ECO:0007669"/>
    <property type="project" value="TreeGrafter"/>
</dbReference>
<dbReference type="GO" id="GO:0007005">
    <property type="term" value="P:mitochondrion organization"/>
    <property type="evidence" value="ECO:0007669"/>
    <property type="project" value="TreeGrafter"/>
</dbReference>
<dbReference type="AlphaFoldDB" id="A0A6A6UWC1"/>
<dbReference type="InterPro" id="IPR036282">
    <property type="entry name" value="Glutathione-S-Trfase_C_sf"/>
</dbReference>
<dbReference type="Proteomes" id="UP000799440">
    <property type="component" value="Unassembled WGS sequence"/>
</dbReference>
<protein>
    <recommendedName>
        <fullName evidence="6">Mitochondrial outer membrane protein</fullName>
    </recommendedName>
</protein>
<dbReference type="Pfam" id="PF17171">
    <property type="entry name" value="GST_C_6"/>
    <property type="match status" value="1"/>
</dbReference>
<dbReference type="InterPro" id="IPR050931">
    <property type="entry name" value="Mito_Protein_Transport_Metaxin"/>
</dbReference>
<feature type="compositionally biased region" description="Low complexity" evidence="1">
    <location>
        <begin position="20"/>
        <end position="29"/>
    </location>
</feature>
<evidence type="ECO:0008006" key="6">
    <source>
        <dbReference type="Google" id="ProtNLM"/>
    </source>
</evidence>
<keyword evidence="5" id="KW-1185">Reference proteome</keyword>
<dbReference type="EMBL" id="MU006616">
    <property type="protein sequence ID" value="KAF2742059.1"/>
    <property type="molecule type" value="Genomic_DNA"/>
</dbReference>
<dbReference type="PANTHER" id="PTHR12289">
    <property type="entry name" value="METAXIN RELATED"/>
    <property type="match status" value="1"/>
</dbReference>
<reference evidence="4" key="1">
    <citation type="journal article" date="2020" name="Stud. Mycol.">
        <title>101 Dothideomycetes genomes: a test case for predicting lifestyles and emergence of pathogens.</title>
        <authorList>
            <person name="Haridas S."/>
            <person name="Albert R."/>
            <person name="Binder M."/>
            <person name="Bloem J."/>
            <person name="Labutti K."/>
            <person name="Salamov A."/>
            <person name="Andreopoulos B."/>
            <person name="Baker S."/>
            <person name="Barry K."/>
            <person name="Bills G."/>
            <person name="Bluhm B."/>
            <person name="Cannon C."/>
            <person name="Castanera R."/>
            <person name="Culley D."/>
            <person name="Daum C."/>
            <person name="Ezra D."/>
            <person name="Gonzalez J."/>
            <person name="Henrissat B."/>
            <person name="Kuo A."/>
            <person name="Liang C."/>
            <person name="Lipzen A."/>
            <person name="Lutzoni F."/>
            <person name="Magnuson J."/>
            <person name="Mondo S."/>
            <person name="Nolan M."/>
            <person name="Ohm R."/>
            <person name="Pangilinan J."/>
            <person name="Park H.-J."/>
            <person name="Ramirez L."/>
            <person name="Alfaro M."/>
            <person name="Sun H."/>
            <person name="Tritt A."/>
            <person name="Yoshinaga Y."/>
            <person name="Zwiers L.-H."/>
            <person name="Turgeon B."/>
            <person name="Goodwin S."/>
            <person name="Spatafora J."/>
            <person name="Crous P."/>
            <person name="Grigoriev I."/>
        </authorList>
    </citation>
    <scope>NUCLEOTIDE SEQUENCE</scope>
    <source>
        <strain evidence="4">CBS 119925</strain>
    </source>
</reference>
<feature type="compositionally biased region" description="Basic and acidic residues" evidence="1">
    <location>
        <begin position="10"/>
        <end position="19"/>
    </location>
</feature>
<feature type="domain" description="Thioredoxin-like fold" evidence="3">
    <location>
        <begin position="87"/>
        <end position="188"/>
    </location>
</feature>
<organism evidence="4 5">
    <name type="scientific">Sporormia fimetaria CBS 119925</name>
    <dbReference type="NCBI Taxonomy" id="1340428"/>
    <lineage>
        <taxon>Eukaryota</taxon>
        <taxon>Fungi</taxon>
        <taxon>Dikarya</taxon>
        <taxon>Ascomycota</taxon>
        <taxon>Pezizomycotina</taxon>
        <taxon>Dothideomycetes</taxon>
        <taxon>Pleosporomycetidae</taxon>
        <taxon>Pleosporales</taxon>
        <taxon>Sporormiaceae</taxon>
        <taxon>Sporormia</taxon>
    </lineage>
</organism>
<dbReference type="Pfam" id="PF17172">
    <property type="entry name" value="GST_N_4"/>
    <property type="match status" value="1"/>
</dbReference>
<evidence type="ECO:0000256" key="1">
    <source>
        <dbReference type="SAM" id="MobiDB-lite"/>
    </source>
</evidence>
<accession>A0A6A6UWC1</accession>
<sequence length="319" mass="35716">MSTATSTPDQHSESRRESPAENAAPPNAQRRLVAVPAPMKHLFDKFPLCSYPINALPHVAPRHRQDNVLYIFTSPEGAHVGAPSYNPGCLKWQTYLKFTGIPFRTTASNNHASPSGALPFLQPSSPLTDNVTKPTQPIPSSKLQRWCKNNSAAPIEEPEDSTYDAYFSLIDHRIRRAWTYAVYLIPTNFASIAEPLYILPTSSQPFVRLSIAHTLQRAAEAELLKHTPVISAQSLYAEADEAFEALDALLGDNDWFFGADKPGLFDASVFAYTHLLLMDEGFGRGWVDTRLRDLLKHRTALVRHRRRILSEFYSDKSVV</sequence>
<evidence type="ECO:0000259" key="2">
    <source>
        <dbReference type="Pfam" id="PF17171"/>
    </source>
</evidence>
<evidence type="ECO:0000313" key="4">
    <source>
        <dbReference type="EMBL" id="KAF2742059.1"/>
    </source>
</evidence>
<dbReference type="InterPro" id="IPR033468">
    <property type="entry name" value="Metaxin_GST"/>
</dbReference>
<name>A0A6A6UWC1_9PLEO</name>
<feature type="domain" description="Metaxin glutathione S-transferase" evidence="2">
    <location>
        <begin position="239"/>
        <end position="308"/>
    </location>
</feature>
<feature type="region of interest" description="Disordered" evidence="1">
    <location>
        <begin position="1"/>
        <end position="29"/>
    </location>
</feature>
<dbReference type="CDD" id="cd03193">
    <property type="entry name" value="GST_C_Metaxin"/>
    <property type="match status" value="1"/>
</dbReference>
<dbReference type="SUPFAM" id="SSF47616">
    <property type="entry name" value="GST C-terminal domain-like"/>
    <property type="match status" value="1"/>
</dbReference>